<accession>A0A1L9RUY0</accession>
<evidence type="ECO:0000313" key="2">
    <source>
        <dbReference type="Proteomes" id="UP000184383"/>
    </source>
</evidence>
<dbReference type="GeneID" id="63746165"/>
<gene>
    <name evidence="1" type="ORF">ASPWEDRAFT_168597</name>
</gene>
<dbReference type="EMBL" id="KV878210">
    <property type="protein sequence ID" value="OJJ38703.1"/>
    <property type="molecule type" value="Genomic_DNA"/>
</dbReference>
<evidence type="ECO:0000313" key="1">
    <source>
        <dbReference type="EMBL" id="OJJ38703.1"/>
    </source>
</evidence>
<dbReference type="RefSeq" id="XP_040692379.1">
    <property type="nucleotide sequence ID" value="XM_040830317.1"/>
</dbReference>
<name>A0A1L9RUY0_ASPWE</name>
<dbReference type="Proteomes" id="UP000184383">
    <property type="component" value="Unassembled WGS sequence"/>
</dbReference>
<dbReference type="AlphaFoldDB" id="A0A1L9RUY0"/>
<dbReference type="VEuPathDB" id="FungiDB:ASPWEDRAFT_168597"/>
<sequence length="219" mass="23145">MMVKSLIPALIPLGEMVAAYSGNHHASPTLRNGSLSSIVNTTSTASMPYSSPSSQFSSWDTDQSVDIPSKSLDKRKIPTMLTIPGPEDLELIPSTSTEAPVVTVQTGLPMSTDSSSLDSSFQATTAMDPLPPAFADTMALGAETSSNNGWFTLPGLPVWLSMVLPTPALPSEPTSGLDPGSPHHTAYVGLFSFPMDEEPSTLPITLLVCIGDYRVVFCK</sequence>
<protein>
    <submittedName>
        <fullName evidence="1">Uncharacterized protein</fullName>
    </submittedName>
</protein>
<proteinExistence type="predicted"/>
<keyword evidence="2" id="KW-1185">Reference proteome</keyword>
<organism evidence="1 2">
    <name type="scientific">Aspergillus wentii DTO 134E9</name>
    <dbReference type="NCBI Taxonomy" id="1073089"/>
    <lineage>
        <taxon>Eukaryota</taxon>
        <taxon>Fungi</taxon>
        <taxon>Dikarya</taxon>
        <taxon>Ascomycota</taxon>
        <taxon>Pezizomycotina</taxon>
        <taxon>Eurotiomycetes</taxon>
        <taxon>Eurotiomycetidae</taxon>
        <taxon>Eurotiales</taxon>
        <taxon>Aspergillaceae</taxon>
        <taxon>Aspergillus</taxon>
        <taxon>Aspergillus subgen. Cremei</taxon>
    </lineage>
</organism>
<reference evidence="2" key="1">
    <citation type="journal article" date="2017" name="Genome Biol.">
        <title>Comparative genomics reveals high biological diversity and specific adaptations in the industrially and medically important fungal genus Aspergillus.</title>
        <authorList>
            <person name="de Vries R.P."/>
            <person name="Riley R."/>
            <person name="Wiebenga A."/>
            <person name="Aguilar-Osorio G."/>
            <person name="Amillis S."/>
            <person name="Uchima C.A."/>
            <person name="Anderluh G."/>
            <person name="Asadollahi M."/>
            <person name="Askin M."/>
            <person name="Barry K."/>
            <person name="Battaglia E."/>
            <person name="Bayram O."/>
            <person name="Benocci T."/>
            <person name="Braus-Stromeyer S.A."/>
            <person name="Caldana C."/>
            <person name="Canovas D."/>
            <person name="Cerqueira G.C."/>
            <person name="Chen F."/>
            <person name="Chen W."/>
            <person name="Choi C."/>
            <person name="Clum A."/>
            <person name="Dos Santos R.A."/>
            <person name="Damasio A.R."/>
            <person name="Diallinas G."/>
            <person name="Emri T."/>
            <person name="Fekete E."/>
            <person name="Flipphi M."/>
            <person name="Freyberg S."/>
            <person name="Gallo A."/>
            <person name="Gournas C."/>
            <person name="Habgood R."/>
            <person name="Hainaut M."/>
            <person name="Harispe M.L."/>
            <person name="Henrissat B."/>
            <person name="Hilden K.S."/>
            <person name="Hope R."/>
            <person name="Hossain A."/>
            <person name="Karabika E."/>
            <person name="Karaffa L."/>
            <person name="Karanyi Z."/>
            <person name="Krasevec N."/>
            <person name="Kuo A."/>
            <person name="Kusch H."/>
            <person name="LaButti K."/>
            <person name="Lagendijk E.L."/>
            <person name="Lapidus A."/>
            <person name="Levasseur A."/>
            <person name="Lindquist E."/>
            <person name="Lipzen A."/>
            <person name="Logrieco A.F."/>
            <person name="MacCabe A."/>
            <person name="Maekelae M.R."/>
            <person name="Malavazi I."/>
            <person name="Melin P."/>
            <person name="Meyer V."/>
            <person name="Mielnichuk N."/>
            <person name="Miskei M."/>
            <person name="Molnar A.P."/>
            <person name="Mule G."/>
            <person name="Ngan C.Y."/>
            <person name="Orejas M."/>
            <person name="Orosz E."/>
            <person name="Ouedraogo J.P."/>
            <person name="Overkamp K.M."/>
            <person name="Park H.-S."/>
            <person name="Perrone G."/>
            <person name="Piumi F."/>
            <person name="Punt P.J."/>
            <person name="Ram A.F."/>
            <person name="Ramon A."/>
            <person name="Rauscher S."/>
            <person name="Record E."/>
            <person name="Riano-Pachon D.M."/>
            <person name="Robert V."/>
            <person name="Roehrig J."/>
            <person name="Ruller R."/>
            <person name="Salamov A."/>
            <person name="Salih N.S."/>
            <person name="Samson R.A."/>
            <person name="Sandor E."/>
            <person name="Sanguinetti M."/>
            <person name="Schuetze T."/>
            <person name="Sepcic K."/>
            <person name="Shelest E."/>
            <person name="Sherlock G."/>
            <person name="Sophianopoulou V."/>
            <person name="Squina F.M."/>
            <person name="Sun H."/>
            <person name="Susca A."/>
            <person name="Todd R.B."/>
            <person name="Tsang A."/>
            <person name="Unkles S.E."/>
            <person name="van de Wiele N."/>
            <person name="van Rossen-Uffink D."/>
            <person name="Oliveira J.V."/>
            <person name="Vesth T.C."/>
            <person name="Visser J."/>
            <person name="Yu J.-H."/>
            <person name="Zhou M."/>
            <person name="Andersen M.R."/>
            <person name="Archer D.B."/>
            <person name="Baker S.E."/>
            <person name="Benoit I."/>
            <person name="Brakhage A.A."/>
            <person name="Braus G.H."/>
            <person name="Fischer R."/>
            <person name="Frisvad J.C."/>
            <person name="Goldman G.H."/>
            <person name="Houbraken J."/>
            <person name="Oakley B."/>
            <person name="Pocsi I."/>
            <person name="Scazzocchio C."/>
            <person name="Seiboth B."/>
            <person name="vanKuyk P.A."/>
            <person name="Wortman J."/>
            <person name="Dyer P.S."/>
            <person name="Grigoriev I.V."/>
        </authorList>
    </citation>
    <scope>NUCLEOTIDE SEQUENCE [LARGE SCALE GENOMIC DNA]</scope>
    <source>
        <strain evidence="2">DTO 134E9</strain>
    </source>
</reference>